<evidence type="ECO:0000313" key="2">
    <source>
        <dbReference type="Proteomes" id="UP000828443"/>
    </source>
</evidence>
<evidence type="ECO:0000313" key="1">
    <source>
        <dbReference type="EMBL" id="QYN79952.1"/>
    </source>
</evidence>
<proteinExistence type="predicted"/>
<evidence type="ECO:0008006" key="3">
    <source>
        <dbReference type="Google" id="ProtNLM"/>
    </source>
</evidence>
<accession>A0AAE7WF79</accession>
<dbReference type="KEGG" id="vg:77953129"/>
<name>A0AAE7WF79_9CAUD</name>
<keyword evidence="2" id="KW-1185">Reference proteome</keyword>
<reference evidence="1" key="1">
    <citation type="journal article" date="2021" name="Viruses">
        <title>Novel Viruses That Lyse Plant and Human Strains of Kosakonia cowanii.</title>
        <authorList>
            <person name="Petrzik K."/>
            <person name="Brazdova S."/>
            <person name="Krawczyk K."/>
        </authorList>
    </citation>
    <scope>NUCLEOTIDE SEQUENCE</scope>
</reference>
<dbReference type="Proteomes" id="UP000828443">
    <property type="component" value="Segment"/>
</dbReference>
<dbReference type="EMBL" id="MZ348422">
    <property type="protein sequence ID" value="QYN79952.1"/>
    <property type="molecule type" value="Genomic_DNA"/>
</dbReference>
<dbReference type="RefSeq" id="YP_010676764.1">
    <property type="nucleotide sequence ID" value="NC_071015.1"/>
</dbReference>
<organism evidence="1 2">
    <name type="scientific">Kosakonia phage Kc263</name>
    <dbReference type="NCBI Taxonomy" id="2863194"/>
    <lineage>
        <taxon>Viruses</taxon>
        <taxon>Duplodnaviria</taxon>
        <taxon>Heunggongvirae</taxon>
        <taxon>Uroviricota</taxon>
        <taxon>Caudoviricetes</taxon>
        <taxon>Chimalliviridae</taxon>
        <taxon>Branisovskavirus</taxon>
        <taxon>Branisovskavirus Kc263</taxon>
    </lineage>
</organism>
<dbReference type="GeneID" id="77953129"/>
<protein>
    <recommendedName>
        <fullName evidence="3">Virion structural protein</fullName>
    </recommendedName>
</protein>
<sequence length="1243" mass="139666">MKDIHIVEIDYTAKKAEYKKEDNVDLSKISPPWIVPEEGPFYGDSLRVLKGGLDLIPGTDFEAVEGVTDLTKRTGKSVFLYIEVKDHILASGGELDVIYQRVGMPIISTKTLLQMLEDMVITGKPVDWYTQITGKPLTYYPAWHSHDIQNPNELVGFGGLIELFTLFRNDQIKNSTAQLSALEKLQTDVYDHLDYIQKLKWGAIMTHIRNYQNPHGVLPSDVALGNVPNAFTATPQQDADGTRSDLYSTPAGLTRIIAETEPVSEDYLMQSELPFGYYGSGIYLPPPITGSFEGLGTDQENSAFCQEGNGWVVGLIRAYDGRVKNLYYIYNQDVLERDINRSAWLNTYVQYQHPTITAAGRAPNYIVSGSNNLVMMVGDVEAIDRNALATEYVGRFWICESNSTFDPASHQMKLVDMSDLIAVGLNSRPGQWTIATVGNWVYLIQSSDSFQDDNPNYTSFDQSNWQQRLYRMPRKDLTDPTKQTVKFTRVNVNFDNLERERRTNQPALFLARARKDANNQFTQCYSKYSPPIDAVASHRRRTFIVVPNMNNPRLAKVKVLMVNYIIRVDATGTNQTYWSDICADYEWDVESNTWTLHPEFGFATIDVPNQTTTWPSETVRLRSWGGYASNLTKTYANNCVSWIPGIGVVGLYSRSTGVPPLAIMVVQQNPYLDPVRDYESMALPVNQTDPQGRSAGWSQEFRMRSPFGVAGFPRHFSDLYATTDGTRQYPIEVFIAEDETQITRAFYRVTEGGADDNYANRASLQSAFIDKPIYGRKTNSSFGLVTGLTSETGYVNRPARKDARSRESGVFSWIRRGVYDNPGAGIEFSSTTDNNGNVVRFVPEADGSIVINLLLDYTLDAVNRRLNVRPNKAKQLRIPRSIYYDLIINALGNHVSTLLDIGVDFYFAATPGSGGDIPWSMYSITYHLKGDPENTRQIVGIFNWTVSSTGADGIRVARLGTIEYPFKYGANELRPGSANNVTAVRMFQLTNQGYWSNLYMSAGLTVRQRHVQILDVGNGGPGNMEMRYQTCFTIQTPGNAASLTIYYTRSNNVVTRAEVGWSGQNPFNEYPQIYRANAEHGWMTGIAAAVSGGAMDLMRTEDNSKYIMYGATYVEGNWSIFVNADVLTTFNGYAMNAKQTNWDLRDLTDVYKNQTFYIYCIMNGSTAFYEVTKVLRNHNAGHVLVAIIKTDDFGIVTIDRRQSFTISGFPLTRVRDMGVPVSSGAYTAQGTYRFLKRSELYDN</sequence>